<dbReference type="CDD" id="cd00609">
    <property type="entry name" value="AAT_like"/>
    <property type="match status" value="1"/>
</dbReference>
<comment type="catalytic activity">
    <reaction evidence="7 8">
        <text>L-aspartate + 2-oxoglutarate = oxaloacetate + L-glutamate</text>
        <dbReference type="Rhea" id="RHEA:21824"/>
        <dbReference type="ChEBI" id="CHEBI:16452"/>
        <dbReference type="ChEBI" id="CHEBI:16810"/>
        <dbReference type="ChEBI" id="CHEBI:29985"/>
        <dbReference type="ChEBI" id="CHEBI:29991"/>
        <dbReference type="EC" id="2.6.1.1"/>
    </reaction>
</comment>
<dbReference type="PROSITE" id="PS00105">
    <property type="entry name" value="AA_TRANSFER_CLASS_1"/>
    <property type="match status" value="1"/>
</dbReference>
<evidence type="ECO:0000256" key="7">
    <source>
        <dbReference type="ARBA" id="ARBA00049185"/>
    </source>
</evidence>
<keyword evidence="6" id="KW-0663">Pyridoxal phosphate</keyword>
<dbReference type="PANTHER" id="PTHR35757:SF1">
    <property type="entry name" value="THERMOSOME SUBUNIT GAMMA"/>
    <property type="match status" value="1"/>
</dbReference>
<keyword evidence="4 8" id="KW-0032">Aminotransferase</keyword>
<dbReference type="InterPro" id="IPR000796">
    <property type="entry name" value="Asp_trans"/>
</dbReference>
<comment type="miscellaneous">
    <text evidence="8">In eukaryotes there are cytoplasmic, mitochondrial and chloroplastic isozymes.</text>
</comment>
<reference evidence="10 11" key="1">
    <citation type="submission" date="2020-09" db="EMBL/GenBank/DDBJ databases">
        <authorList>
            <person name="Ashkenazy H."/>
        </authorList>
    </citation>
    <scope>NUCLEOTIDE SEQUENCE [LARGE SCALE GENOMIC DNA]</scope>
    <source>
        <strain evidence="11">cv. Cdm-0</strain>
    </source>
</reference>
<evidence type="ECO:0000256" key="6">
    <source>
        <dbReference type="ARBA" id="ARBA00022898"/>
    </source>
</evidence>
<dbReference type="EMBL" id="LR881470">
    <property type="protein sequence ID" value="CAD5332165.1"/>
    <property type="molecule type" value="Genomic_DNA"/>
</dbReference>
<feature type="domain" description="Aminotransferase class I/classII large" evidence="9">
    <location>
        <begin position="491"/>
        <end position="731"/>
    </location>
</feature>
<dbReference type="GO" id="GO:0006520">
    <property type="term" value="P:amino acid metabolic process"/>
    <property type="evidence" value="ECO:0007669"/>
    <property type="project" value="InterPro"/>
</dbReference>
<organism evidence="10 11">
    <name type="scientific">Arabidopsis thaliana</name>
    <name type="common">Mouse-ear cress</name>
    <dbReference type="NCBI Taxonomy" id="3702"/>
    <lineage>
        <taxon>Eukaryota</taxon>
        <taxon>Viridiplantae</taxon>
        <taxon>Streptophyta</taxon>
        <taxon>Embryophyta</taxon>
        <taxon>Tracheophyta</taxon>
        <taxon>Spermatophyta</taxon>
        <taxon>Magnoliopsida</taxon>
        <taxon>eudicotyledons</taxon>
        <taxon>Gunneridae</taxon>
        <taxon>Pentapetalae</taxon>
        <taxon>rosids</taxon>
        <taxon>malvids</taxon>
        <taxon>Brassicales</taxon>
        <taxon>Brassicaceae</taxon>
        <taxon>Camelineae</taxon>
        <taxon>Arabidopsis</taxon>
    </lineage>
</organism>
<evidence type="ECO:0000256" key="1">
    <source>
        <dbReference type="ARBA" id="ARBA00001933"/>
    </source>
</evidence>
<dbReference type="Gene3D" id="3.90.1150.10">
    <property type="entry name" value="Aspartate Aminotransferase, domain 1"/>
    <property type="match status" value="1"/>
</dbReference>
<dbReference type="InterPro" id="IPR004839">
    <property type="entry name" value="Aminotransferase_I/II_large"/>
</dbReference>
<dbReference type="InterPro" id="IPR015422">
    <property type="entry name" value="PyrdxlP-dep_Trfase_small"/>
</dbReference>
<keyword evidence="5 8" id="KW-0808">Transferase</keyword>
<dbReference type="Pfam" id="PF00155">
    <property type="entry name" value="Aminotran_1_2"/>
    <property type="match status" value="1"/>
</dbReference>
<proteinExistence type="inferred from homology"/>
<evidence type="ECO:0000313" key="10">
    <source>
        <dbReference type="EMBL" id="CAD5332165.1"/>
    </source>
</evidence>
<dbReference type="GO" id="GO:0004069">
    <property type="term" value="F:L-aspartate:2-oxoglutarate aminotransferase activity"/>
    <property type="evidence" value="ECO:0007669"/>
    <property type="project" value="UniProtKB-EC"/>
</dbReference>
<comment type="cofactor">
    <cofactor evidence="1">
        <name>pyridoxal 5'-phosphate</name>
        <dbReference type="ChEBI" id="CHEBI:597326"/>
    </cofactor>
</comment>
<accession>A0A7G2FAU0</accession>
<comment type="subunit">
    <text evidence="3 8">Homodimer.</text>
</comment>
<comment type="similarity">
    <text evidence="2">Belongs to the class-I pyridoxal-phosphate-dependent aminotransferase family.</text>
</comment>
<dbReference type="Gene3D" id="3.40.640.10">
    <property type="entry name" value="Type I PLP-dependent aspartate aminotransferase-like (Major domain)"/>
    <property type="match status" value="1"/>
</dbReference>
<protein>
    <recommendedName>
        <fullName evidence="8">Aspartate aminotransferase</fullName>
        <ecNumber evidence="8">2.6.1.1</ecNumber>
    </recommendedName>
</protein>
<dbReference type="FunFam" id="3.40.640.10:FF:000052">
    <property type="entry name" value="Aspartate aminotransferase"/>
    <property type="match status" value="1"/>
</dbReference>
<evidence type="ECO:0000256" key="4">
    <source>
        <dbReference type="ARBA" id="ARBA00022576"/>
    </source>
</evidence>
<dbReference type="PANTHER" id="PTHR35757">
    <property type="entry name" value="THERMOSOME SUBUNIT GAMMA"/>
    <property type="match status" value="1"/>
</dbReference>
<dbReference type="EC" id="2.6.1.1" evidence="8"/>
<sequence>MAVSSFAVLPPFGSSYSSTTDRSSSSSFYSSSKLLRISQYRFRSNSRCPNVFVSCSLNQPSDDASDAALFLESNSIADYMRFKRRPDPGNGTSELQTAIVSYKKRFPWILLNPFLQVDLVSTIHIADKEYFTTLQKELEPYDSILYEMVASKETLENRRNPIASKRLKSSRSRGFSILGFIQRQMARVLTLDFQLDCLDYDTENWYHADLDFETFQLLQKEKGESFFSFARDMTIRSTKAMIQPALVTEGRDTWRSKLLWVSRVFPMPLVGLFLIGAFCADFGDQTSDYPELEALSRLDFGAAMKVFLAKRLTSELTLETSDIEEKSVIIGERNRAATEALRRAIEQGHKRIGILYGGGHMPDLGRRLREEFDLVPSEVRWVTAWSIRNPTDLETSSYPILRKMAEALRWPLNRYQTLALLIFSSVLALDLCFWELFFGSTIDWATQIDPLSAISIPCLVMDSVFSNVARAPEDPILGVTVAYNNDPSPVKINLGVGAYRTEEGKPLVLDVVRKAEQQLVNDPSRVKEYIPIVGISDFNKLSAKLILGADSPAITESRVTTVQCLSGTGSLRVGAEFLKTHYHQSVIYIPKPTWGNHPKVFNLAGLSVEYFRYYDPATRGLDFKGLLEDLGAAPSGAIVLLHACAHNPTGVDPTSEQWEQIRQLMRSKSLLPFFDSAYQGFASGSLDTDAQSVRTFVADGGECLIAQSYAKNMGLYGERVGALSIVCKSADVASKHQLLPPF</sequence>
<dbReference type="GO" id="GO:0030170">
    <property type="term" value="F:pyridoxal phosphate binding"/>
    <property type="evidence" value="ECO:0007669"/>
    <property type="project" value="InterPro"/>
</dbReference>
<dbReference type="InterPro" id="IPR015424">
    <property type="entry name" value="PyrdxlP-dep_Trfase"/>
</dbReference>
<evidence type="ECO:0000256" key="2">
    <source>
        <dbReference type="ARBA" id="ARBA00007441"/>
    </source>
</evidence>
<dbReference type="InterPro" id="IPR004838">
    <property type="entry name" value="NHTrfase_class1_PyrdxlP-BS"/>
</dbReference>
<name>A0A7G2FAU0_ARATH</name>
<dbReference type="PRINTS" id="PR00799">
    <property type="entry name" value="TRANSAMINASE"/>
</dbReference>
<evidence type="ECO:0000256" key="5">
    <source>
        <dbReference type="ARBA" id="ARBA00022679"/>
    </source>
</evidence>
<gene>
    <name evidence="10" type="ORF">AT9943_LOCUS19581</name>
</gene>
<dbReference type="AlphaFoldDB" id="A0A7G2FAU0"/>
<evidence type="ECO:0000259" key="9">
    <source>
        <dbReference type="Pfam" id="PF00155"/>
    </source>
</evidence>
<evidence type="ECO:0000256" key="3">
    <source>
        <dbReference type="ARBA" id="ARBA00011738"/>
    </source>
</evidence>
<dbReference type="InterPro" id="IPR015421">
    <property type="entry name" value="PyrdxlP-dep_Trfase_major"/>
</dbReference>
<evidence type="ECO:0000256" key="8">
    <source>
        <dbReference type="RuleBase" id="RU000480"/>
    </source>
</evidence>
<dbReference type="Proteomes" id="UP000516314">
    <property type="component" value="Chromosome 5"/>
</dbReference>
<dbReference type="SUPFAM" id="SSF53383">
    <property type="entry name" value="PLP-dependent transferases"/>
    <property type="match status" value="1"/>
</dbReference>
<evidence type="ECO:0000313" key="11">
    <source>
        <dbReference type="Proteomes" id="UP000516314"/>
    </source>
</evidence>